<sequence>LKQFNECYRIRGSLFCPHKIADKVIEICDWLTEGVKMWNWFNKFYLFYMGRKQQKKVCKKNAELPSEYCFDDVRPDSDGRNEWERIRYKCYPSVAVRRGNRLMGIGYLRFRSEYVYHEHSSIPQEDESSVKSALKTRFYQKCIRSVQLQRELI</sequence>
<evidence type="ECO:0000313" key="1">
    <source>
        <dbReference type="WBParaSite" id="ASIM_0000331001-mRNA-1"/>
    </source>
</evidence>
<reference evidence="1" key="1">
    <citation type="submission" date="2017-02" db="UniProtKB">
        <authorList>
            <consortium name="WormBaseParasite"/>
        </authorList>
    </citation>
    <scope>IDENTIFICATION</scope>
</reference>
<protein>
    <submittedName>
        <fullName evidence="1">Transposase</fullName>
    </submittedName>
</protein>
<proteinExistence type="predicted"/>
<dbReference type="AlphaFoldDB" id="A0A0M3J6W9"/>
<dbReference type="WBParaSite" id="ASIM_0000331001-mRNA-1">
    <property type="protein sequence ID" value="ASIM_0000331001-mRNA-1"/>
    <property type="gene ID" value="ASIM_0000331001"/>
</dbReference>
<name>A0A0M3J6W9_ANISI</name>
<organism evidence="1">
    <name type="scientific">Anisakis simplex</name>
    <name type="common">Herring worm</name>
    <dbReference type="NCBI Taxonomy" id="6269"/>
    <lineage>
        <taxon>Eukaryota</taxon>
        <taxon>Metazoa</taxon>
        <taxon>Ecdysozoa</taxon>
        <taxon>Nematoda</taxon>
        <taxon>Chromadorea</taxon>
        <taxon>Rhabditida</taxon>
        <taxon>Spirurina</taxon>
        <taxon>Ascaridomorpha</taxon>
        <taxon>Ascaridoidea</taxon>
        <taxon>Anisakidae</taxon>
        <taxon>Anisakis</taxon>
        <taxon>Anisakis simplex complex</taxon>
    </lineage>
</organism>
<accession>A0A0M3J6W9</accession>